<keyword evidence="16" id="KW-1185">Reference proteome</keyword>
<dbReference type="Pfam" id="PF00071">
    <property type="entry name" value="Ras"/>
    <property type="match status" value="1"/>
</dbReference>
<reference evidence="15" key="2">
    <citation type="journal article" date="2023" name="Science">
        <title>Genomic signatures of disease resistance in endangered staghorn corals.</title>
        <authorList>
            <person name="Vollmer S.V."/>
            <person name="Selwyn J.D."/>
            <person name="Despard B.A."/>
            <person name="Roesel C.L."/>
        </authorList>
    </citation>
    <scope>NUCLEOTIDE SEQUENCE</scope>
    <source>
        <strain evidence="15">K2</strain>
    </source>
</reference>
<evidence type="ECO:0000256" key="14">
    <source>
        <dbReference type="ARBA" id="ARBA00067841"/>
    </source>
</evidence>
<dbReference type="EMBL" id="JARQWQ010000006">
    <property type="protein sequence ID" value="KAK2571126.1"/>
    <property type="molecule type" value="Genomic_DNA"/>
</dbReference>
<comment type="subcellular location">
    <subcellularLocation>
        <location evidence="1">Cytoplasmic vesicle</location>
        <location evidence="1">Phagosome membrane</location>
    </subcellularLocation>
    <subcellularLocation>
        <location evidence="13">Endomembrane system</location>
        <topology evidence="13">Lipid-anchor</topology>
        <orientation evidence="13">Cytoplasmic side</orientation>
    </subcellularLocation>
    <subcellularLocation>
        <location evidence="12">Golgi apparatus</location>
        <location evidence="12">trans-Golgi network membrane</location>
        <topology evidence="12">Lipid-anchor</topology>
    </subcellularLocation>
</comment>
<evidence type="ECO:0000256" key="9">
    <source>
        <dbReference type="ARBA" id="ARBA00023288"/>
    </source>
</evidence>
<dbReference type="PRINTS" id="PR00449">
    <property type="entry name" value="RASTRNSFRMNG"/>
</dbReference>
<evidence type="ECO:0000256" key="2">
    <source>
        <dbReference type="ARBA" id="ARBA00006270"/>
    </source>
</evidence>
<keyword evidence="6" id="KW-0333">Golgi apparatus</keyword>
<keyword evidence="9" id="KW-0449">Lipoprotein</keyword>
<dbReference type="SMART" id="SM00176">
    <property type="entry name" value="RAN"/>
    <property type="match status" value="1"/>
</dbReference>
<reference evidence="15" key="1">
    <citation type="journal article" date="2023" name="G3 (Bethesda)">
        <title>Whole genome assembly and annotation of the endangered Caribbean coral Acropora cervicornis.</title>
        <authorList>
            <person name="Selwyn J.D."/>
            <person name="Vollmer S.V."/>
        </authorList>
    </citation>
    <scope>NUCLEOTIDE SEQUENCE</scope>
    <source>
        <strain evidence="15">K2</strain>
    </source>
</reference>
<keyword evidence="7" id="KW-0342">GTP-binding</keyword>
<name>A0AAD9VE49_ACRCE</name>
<keyword evidence="8" id="KW-0472">Membrane</keyword>
<dbReference type="InterPro" id="IPR005225">
    <property type="entry name" value="Small_GTP-bd"/>
</dbReference>
<dbReference type="NCBIfam" id="TIGR00231">
    <property type="entry name" value="small_GTP"/>
    <property type="match status" value="1"/>
</dbReference>
<gene>
    <name evidence="15" type="ORF">P5673_003687</name>
</gene>
<evidence type="ECO:0000256" key="4">
    <source>
        <dbReference type="ARBA" id="ARBA00022553"/>
    </source>
</evidence>
<keyword evidence="3" id="KW-0488">Methylation</keyword>
<dbReference type="InterPro" id="IPR027417">
    <property type="entry name" value="P-loop_NTPase"/>
</dbReference>
<keyword evidence="10" id="KW-0636">Prenylation</keyword>
<evidence type="ECO:0000313" key="15">
    <source>
        <dbReference type="EMBL" id="KAK2571126.1"/>
    </source>
</evidence>
<dbReference type="AlphaFoldDB" id="A0AAD9VE49"/>
<evidence type="ECO:0000256" key="8">
    <source>
        <dbReference type="ARBA" id="ARBA00023136"/>
    </source>
</evidence>
<dbReference type="PROSITE" id="PS51421">
    <property type="entry name" value="RAS"/>
    <property type="match status" value="1"/>
</dbReference>
<evidence type="ECO:0000256" key="3">
    <source>
        <dbReference type="ARBA" id="ARBA00022481"/>
    </source>
</evidence>
<evidence type="ECO:0000256" key="12">
    <source>
        <dbReference type="ARBA" id="ARBA00037864"/>
    </source>
</evidence>
<accession>A0AAD9VE49</accession>
<proteinExistence type="inferred from homology"/>
<keyword evidence="5" id="KW-0547">Nucleotide-binding</keyword>
<dbReference type="SMART" id="SM00174">
    <property type="entry name" value="RHO"/>
    <property type="match status" value="1"/>
</dbReference>
<dbReference type="PROSITE" id="PS51419">
    <property type="entry name" value="RAB"/>
    <property type="match status" value="1"/>
</dbReference>
<dbReference type="GO" id="GO:0003924">
    <property type="term" value="F:GTPase activity"/>
    <property type="evidence" value="ECO:0007669"/>
    <property type="project" value="InterPro"/>
</dbReference>
<dbReference type="SMART" id="SM00175">
    <property type="entry name" value="RAB"/>
    <property type="match status" value="1"/>
</dbReference>
<evidence type="ECO:0000256" key="5">
    <source>
        <dbReference type="ARBA" id="ARBA00022741"/>
    </source>
</evidence>
<evidence type="ECO:0000256" key="13">
    <source>
        <dbReference type="ARBA" id="ARBA00046278"/>
    </source>
</evidence>
<evidence type="ECO:0000256" key="11">
    <source>
        <dbReference type="ARBA" id="ARBA00023329"/>
    </source>
</evidence>
<dbReference type="PANTHER" id="PTHR47977">
    <property type="entry name" value="RAS-RELATED PROTEIN RAB"/>
    <property type="match status" value="1"/>
</dbReference>
<dbReference type="GO" id="GO:0005794">
    <property type="term" value="C:Golgi apparatus"/>
    <property type="evidence" value="ECO:0007669"/>
    <property type="project" value="UniProtKB-SubCell"/>
</dbReference>
<dbReference type="Gene3D" id="3.40.50.300">
    <property type="entry name" value="P-loop containing nucleotide triphosphate hydrolases"/>
    <property type="match status" value="1"/>
</dbReference>
<dbReference type="Proteomes" id="UP001249851">
    <property type="component" value="Unassembled WGS sequence"/>
</dbReference>
<evidence type="ECO:0000256" key="6">
    <source>
        <dbReference type="ARBA" id="ARBA00023034"/>
    </source>
</evidence>
<evidence type="ECO:0000313" key="16">
    <source>
        <dbReference type="Proteomes" id="UP001249851"/>
    </source>
</evidence>
<comment type="similarity">
    <text evidence="2">Belongs to the small GTPase superfamily. Rab family.</text>
</comment>
<protein>
    <recommendedName>
        <fullName evidence="14">Ras-related protein Rab-43</fullName>
    </recommendedName>
</protein>
<keyword evidence="11" id="KW-0968">Cytoplasmic vesicle</keyword>
<dbReference type="SUPFAM" id="SSF52540">
    <property type="entry name" value="P-loop containing nucleoside triphosphate hydrolases"/>
    <property type="match status" value="1"/>
</dbReference>
<evidence type="ECO:0000256" key="10">
    <source>
        <dbReference type="ARBA" id="ARBA00023289"/>
    </source>
</evidence>
<keyword evidence="4" id="KW-0597">Phosphoprotein</keyword>
<dbReference type="SMART" id="SM00173">
    <property type="entry name" value="RAS"/>
    <property type="match status" value="1"/>
</dbReference>
<dbReference type="InterPro" id="IPR001806">
    <property type="entry name" value="Small_GTPase"/>
</dbReference>
<dbReference type="FunFam" id="3.40.50.300:FF:000803">
    <property type="entry name" value="Ras-related protein Rab-43"/>
    <property type="match status" value="1"/>
</dbReference>
<sequence>MKSADGDFSFDYLFKIVLIGDPGVGKTCIVQRFKQGTFVEKHGSTIGVDFTMKTLEVDSKKIKLSRGRKLTRITVWDTAGQERFRTITQSYYRNAHAVIITYDITKKDSFENVTRWTEDVKKYAPPNVLKLLVGNKTDINDNREVSLEDARSFAANYSMVDVLEASAKDATNIENAFIRVASELKSRYENGSNLQASVLGGNLILDSRNVESKWCRCS</sequence>
<dbReference type="GO" id="GO:0005525">
    <property type="term" value="F:GTP binding"/>
    <property type="evidence" value="ECO:0007669"/>
    <property type="project" value="UniProtKB-KW"/>
</dbReference>
<evidence type="ECO:0000256" key="7">
    <source>
        <dbReference type="ARBA" id="ARBA00023134"/>
    </source>
</evidence>
<dbReference type="InterPro" id="IPR050227">
    <property type="entry name" value="Rab"/>
</dbReference>
<dbReference type="GO" id="GO:0030670">
    <property type="term" value="C:phagocytic vesicle membrane"/>
    <property type="evidence" value="ECO:0007669"/>
    <property type="project" value="UniProtKB-SubCell"/>
</dbReference>
<organism evidence="15 16">
    <name type="scientific">Acropora cervicornis</name>
    <name type="common">Staghorn coral</name>
    <dbReference type="NCBI Taxonomy" id="6130"/>
    <lineage>
        <taxon>Eukaryota</taxon>
        <taxon>Metazoa</taxon>
        <taxon>Cnidaria</taxon>
        <taxon>Anthozoa</taxon>
        <taxon>Hexacorallia</taxon>
        <taxon>Scleractinia</taxon>
        <taxon>Astrocoeniina</taxon>
        <taxon>Acroporidae</taxon>
        <taxon>Acropora</taxon>
    </lineage>
</organism>
<comment type="caution">
    <text evidence="15">The sequence shown here is derived from an EMBL/GenBank/DDBJ whole genome shotgun (WGS) entry which is preliminary data.</text>
</comment>
<dbReference type="PROSITE" id="PS51420">
    <property type="entry name" value="RHO"/>
    <property type="match status" value="1"/>
</dbReference>
<evidence type="ECO:0000256" key="1">
    <source>
        <dbReference type="ARBA" id="ARBA00004580"/>
    </source>
</evidence>